<sequence length="454" mass="51056">MDLDEIASLCEKLTLDEKDGLVVPMGREFYCSGKDRMELCLVGKILRNKLVNMDGIGEISNMNFNLVSFWVQFFNVPVVCLTEDCAKFWGSQIGIVEEAEVVRGNMRARIRIDVTMPFCRGICCSMDGIDGEVSLLLRYEFLPEFCYFCGIIGYRARECPKRDSEDDVGNLQRGDVYSNEFCSSNITEVQELEEEIELYGSRSGVIRDAKMIILPNEKEAMEARTNSLVVVDSQSNDSVMESVTINAGKGKEKDRSPCSSRKKISFKKTSANKNGEIVGKMRSGSGVKQKIFDQEVEVDDSVQKLKTPRLKMTSNVDDFVAGLGNPETITALRSVVRKVSPGLVFLSEIKLFGNRVASMRYHIGFSNYFMVDCMGRSGGRLLCWNDDWDVTIRSFSKGHIDSSVISSDRLKWRFTGFYGHSKFRLALADCELPDLGYLGPMITWNNKRDGEANV</sequence>
<reference evidence="4" key="1">
    <citation type="submission" date="2016-06" db="EMBL/GenBank/DDBJ databases">
        <title>Parallel loss of symbiosis genes in relatives of nitrogen-fixing non-legume Parasponia.</title>
        <authorList>
            <person name="Van Velzen R."/>
            <person name="Holmer R."/>
            <person name="Bu F."/>
            <person name="Rutten L."/>
            <person name="Van Zeijl A."/>
            <person name="Liu W."/>
            <person name="Santuari L."/>
            <person name="Cao Q."/>
            <person name="Sharma T."/>
            <person name="Shen D."/>
            <person name="Roswanjaya Y."/>
            <person name="Wardhani T."/>
            <person name="Kalhor M.S."/>
            <person name="Jansen J."/>
            <person name="Van den Hoogen J."/>
            <person name="Gungor B."/>
            <person name="Hartog M."/>
            <person name="Hontelez J."/>
            <person name="Verver J."/>
            <person name="Yang W.-C."/>
            <person name="Schijlen E."/>
            <person name="Repin R."/>
            <person name="Schilthuizen M."/>
            <person name="Schranz E."/>
            <person name="Heidstra R."/>
            <person name="Miyata K."/>
            <person name="Fedorova E."/>
            <person name="Kohlen W."/>
            <person name="Bisseling T."/>
            <person name="Smit S."/>
            <person name="Geurts R."/>
        </authorList>
    </citation>
    <scope>NUCLEOTIDE SEQUENCE [LARGE SCALE GENOMIC DNA]</scope>
    <source>
        <strain evidence="4">cv. RG33-2</strain>
    </source>
</reference>
<evidence type="ECO:0000313" key="3">
    <source>
        <dbReference type="EMBL" id="PON82315.1"/>
    </source>
</evidence>
<protein>
    <submittedName>
        <fullName evidence="3">Zinc knuckle CX2CX4HX4C</fullName>
    </submittedName>
</protein>
<dbReference type="InterPro" id="IPR040256">
    <property type="entry name" value="At4g02000-like"/>
</dbReference>
<keyword evidence="4" id="KW-1185">Reference proteome</keyword>
<dbReference type="Proteomes" id="UP000237000">
    <property type="component" value="Unassembled WGS sequence"/>
</dbReference>
<dbReference type="EMBL" id="JXTC01000197">
    <property type="protein sequence ID" value="PON82315.1"/>
    <property type="molecule type" value="Genomic_DNA"/>
</dbReference>
<dbReference type="GO" id="GO:0008270">
    <property type="term" value="F:zinc ion binding"/>
    <property type="evidence" value="ECO:0007669"/>
    <property type="project" value="UniProtKB-KW"/>
</dbReference>
<dbReference type="OrthoDB" id="1750606at2759"/>
<dbReference type="STRING" id="63057.A0A2P5E9T3"/>
<feature type="domain" description="CCHC-type" evidence="2">
    <location>
        <begin position="146"/>
        <end position="161"/>
    </location>
</feature>
<name>A0A2P5E9T3_TREOI</name>
<keyword evidence="1" id="KW-0863">Zinc-finger</keyword>
<dbReference type="GO" id="GO:0003676">
    <property type="term" value="F:nucleic acid binding"/>
    <property type="evidence" value="ECO:0007669"/>
    <property type="project" value="InterPro"/>
</dbReference>
<dbReference type="InterPro" id="IPR001878">
    <property type="entry name" value="Znf_CCHC"/>
</dbReference>
<evidence type="ECO:0000313" key="4">
    <source>
        <dbReference type="Proteomes" id="UP000237000"/>
    </source>
</evidence>
<accession>A0A2P5E9T3</accession>
<keyword evidence="1" id="KW-0479">Metal-binding</keyword>
<evidence type="ECO:0000256" key="1">
    <source>
        <dbReference type="PROSITE-ProRule" id="PRU00047"/>
    </source>
</evidence>
<dbReference type="InParanoid" id="A0A2P5E9T3"/>
<dbReference type="PANTHER" id="PTHR31286:SF167">
    <property type="entry name" value="OS09G0268800 PROTEIN"/>
    <property type="match status" value="1"/>
</dbReference>
<proteinExistence type="predicted"/>
<organism evidence="3 4">
    <name type="scientific">Trema orientale</name>
    <name type="common">Charcoal tree</name>
    <name type="synonym">Celtis orientalis</name>
    <dbReference type="NCBI Taxonomy" id="63057"/>
    <lineage>
        <taxon>Eukaryota</taxon>
        <taxon>Viridiplantae</taxon>
        <taxon>Streptophyta</taxon>
        <taxon>Embryophyta</taxon>
        <taxon>Tracheophyta</taxon>
        <taxon>Spermatophyta</taxon>
        <taxon>Magnoliopsida</taxon>
        <taxon>eudicotyledons</taxon>
        <taxon>Gunneridae</taxon>
        <taxon>Pentapetalae</taxon>
        <taxon>rosids</taxon>
        <taxon>fabids</taxon>
        <taxon>Rosales</taxon>
        <taxon>Cannabaceae</taxon>
        <taxon>Trema</taxon>
    </lineage>
</organism>
<dbReference type="PANTHER" id="PTHR31286">
    <property type="entry name" value="GLYCINE-RICH CELL WALL STRUCTURAL PROTEIN 1.8-LIKE"/>
    <property type="match status" value="1"/>
</dbReference>
<dbReference type="PROSITE" id="PS50158">
    <property type="entry name" value="ZF_CCHC"/>
    <property type="match status" value="1"/>
</dbReference>
<gene>
    <name evidence="3" type="ORF">TorRG33x02_219310</name>
</gene>
<keyword evidence="1" id="KW-0862">Zinc</keyword>
<comment type="caution">
    <text evidence="3">The sequence shown here is derived from an EMBL/GenBank/DDBJ whole genome shotgun (WGS) entry which is preliminary data.</text>
</comment>
<evidence type="ECO:0000259" key="2">
    <source>
        <dbReference type="PROSITE" id="PS50158"/>
    </source>
</evidence>
<dbReference type="AlphaFoldDB" id="A0A2P5E9T3"/>